<evidence type="ECO:0000256" key="1">
    <source>
        <dbReference type="SAM" id="MobiDB-lite"/>
    </source>
</evidence>
<accession>D2R5S5</accession>
<gene>
    <name evidence="2" type="ordered locus">Psta_2588</name>
</gene>
<feature type="compositionally biased region" description="Basic and acidic residues" evidence="1">
    <location>
        <begin position="80"/>
        <end position="89"/>
    </location>
</feature>
<dbReference type="KEGG" id="psl:Psta_2588"/>
<dbReference type="EMBL" id="CP001848">
    <property type="protein sequence ID" value="ADB17257.1"/>
    <property type="molecule type" value="Genomic_DNA"/>
</dbReference>
<evidence type="ECO:0000313" key="3">
    <source>
        <dbReference type="Proteomes" id="UP000001887"/>
    </source>
</evidence>
<protein>
    <submittedName>
        <fullName evidence="2">Uncharacterized protein</fullName>
    </submittedName>
</protein>
<reference evidence="2 3" key="1">
    <citation type="journal article" date="2009" name="Stand. Genomic Sci.">
        <title>Complete genome sequence of Pirellula staleyi type strain (ATCC 27377).</title>
        <authorList>
            <person name="Clum A."/>
            <person name="Tindall B.J."/>
            <person name="Sikorski J."/>
            <person name="Ivanova N."/>
            <person name="Mavrommatis K."/>
            <person name="Lucas S."/>
            <person name="Glavina del Rio T."/>
            <person name="Nolan M."/>
            <person name="Chen F."/>
            <person name="Tice H."/>
            <person name="Pitluck S."/>
            <person name="Cheng J.F."/>
            <person name="Chertkov O."/>
            <person name="Brettin T."/>
            <person name="Han C."/>
            <person name="Detter J.C."/>
            <person name="Kuske C."/>
            <person name="Bruce D."/>
            <person name="Goodwin L."/>
            <person name="Ovchinikova G."/>
            <person name="Pati A."/>
            <person name="Mikhailova N."/>
            <person name="Chen A."/>
            <person name="Palaniappan K."/>
            <person name="Land M."/>
            <person name="Hauser L."/>
            <person name="Chang Y.J."/>
            <person name="Jeffries C.D."/>
            <person name="Chain P."/>
            <person name="Rohde M."/>
            <person name="Goker M."/>
            <person name="Bristow J."/>
            <person name="Eisen J.A."/>
            <person name="Markowitz V."/>
            <person name="Hugenholtz P."/>
            <person name="Kyrpides N.C."/>
            <person name="Klenk H.P."/>
            <person name="Lapidus A."/>
        </authorList>
    </citation>
    <scope>NUCLEOTIDE SEQUENCE [LARGE SCALE GENOMIC DNA]</scope>
    <source>
        <strain evidence="3">ATCC 27377 / DSM 6068 / ICPB 4128</strain>
    </source>
</reference>
<feature type="region of interest" description="Disordered" evidence="1">
    <location>
        <begin position="70"/>
        <end position="89"/>
    </location>
</feature>
<dbReference type="AlphaFoldDB" id="D2R5S5"/>
<keyword evidence="3" id="KW-1185">Reference proteome</keyword>
<dbReference type="HOGENOM" id="CLU_357472_0_0_0"/>
<sequence length="784" mass="86020">MIAIRLGSALVSNLQWRSVCSWQPAASRETSSNRCSSRSSGQRSLLMASLGIYVLLLLFPHLCQAQEPAPAAASKQAIPSKEDRDSRREEIDSIFEVSKATTSTAKAQLATRLMGVALETRDDPAARFVLLNLCREVAADAADVPSAMKAIDVLESEFEFDAEAVRIATIGLALKSSVPIEQKKIAIQEGTKLAESLCLKDRYTDASKLLTGLSDYARRGRDVETAQQLLDRARAIEEIAAASEKIAVARKTLETTPDDPVANDELGRFYLLMKQDFRLGFEHLLKASDSPLRAAVQAEVAATDDLIQQEKVADLWWEASQKDTSKVGKEVMRAQALLWYTKVKSKLKGLAAAKAELRIEQLRKAGVVSDIASRTPTPVTPPAVASNVPVVPVVPAVPSPTTRPAMPADPFAPTIKPAAGAKDLPEELLEVVNLKTDCLNQQWERRDDGSILAPLSYAALLDVPVTIRGDYEVYTEFTREQGADIVSMVLPTPRGYCALLLSAQAGQHALLGVDTPTLVRVAPNQLENGRRYRFFARVKSDSNVSTVEIYLDDKLLGIWRGVGSQNIDGVRKMRSRDHMALTAHKARVAFHTLKLTMLNGTASVDGERKPESKSHPLGSPVIVKKATYGGPTKRIDVTKYFEAQVAQHPFAALHADDRFFGDPEPGVEKTLEVEWEFEGKTQTETAVATEVISAPAVPNTGIAYKEAGQEFKIVAMYLGGGLNWIDLTATGQRIITSPTQAIKWSLTNENPWNRSKNFYTIWFDYQGKRFVRSFHEGDTKALLP</sequence>
<organism evidence="2 3">
    <name type="scientific">Pirellula staleyi (strain ATCC 27377 / DSM 6068 / ICPB 4128)</name>
    <name type="common">Pirella staleyi</name>
    <dbReference type="NCBI Taxonomy" id="530564"/>
    <lineage>
        <taxon>Bacteria</taxon>
        <taxon>Pseudomonadati</taxon>
        <taxon>Planctomycetota</taxon>
        <taxon>Planctomycetia</taxon>
        <taxon>Pirellulales</taxon>
        <taxon>Pirellulaceae</taxon>
        <taxon>Pirellula</taxon>
    </lineage>
</organism>
<dbReference type="Proteomes" id="UP000001887">
    <property type="component" value="Chromosome"/>
</dbReference>
<proteinExistence type="predicted"/>
<evidence type="ECO:0000313" key="2">
    <source>
        <dbReference type="EMBL" id="ADB17257.1"/>
    </source>
</evidence>
<name>D2R5S5_PIRSD</name>